<gene>
    <name evidence="4" type="ORF">FRUB_06999</name>
</gene>
<dbReference type="EMBL" id="NIDE01000014">
    <property type="protein sequence ID" value="OWK37879.1"/>
    <property type="molecule type" value="Genomic_DNA"/>
</dbReference>
<evidence type="ECO:0000256" key="2">
    <source>
        <dbReference type="ARBA" id="ARBA00023136"/>
    </source>
</evidence>
<dbReference type="InterPro" id="IPR034746">
    <property type="entry name" value="POTRA"/>
</dbReference>
<proteinExistence type="predicted"/>
<reference evidence="5" key="1">
    <citation type="submission" date="2017-06" db="EMBL/GenBank/DDBJ databases">
        <title>Genome analysis of Fimbriiglobus ruber SP5, the first member of the order Planctomycetales with confirmed chitinolytic capability.</title>
        <authorList>
            <person name="Ravin N.V."/>
            <person name="Rakitin A.L."/>
            <person name="Ivanova A.A."/>
            <person name="Beletsky A.V."/>
            <person name="Kulichevskaya I.S."/>
            <person name="Mardanov A.V."/>
            <person name="Dedysh S.N."/>
        </authorList>
    </citation>
    <scope>NUCLEOTIDE SEQUENCE [LARGE SCALE GENOMIC DNA]</scope>
    <source>
        <strain evidence="5">SP5</strain>
    </source>
</reference>
<name>A0A225DL37_9BACT</name>
<dbReference type="PROSITE" id="PS51779">
    <property type="entry name" value="POTRA"/>
    <property type="match status" value="1"/>
</dbReference>
<dbReference type="OrthoDB" id="231360at2"/>
<dbReference type="GO" id="GO:0019867">
    <property type="term" value="C:outer membrane"/>
    <property type="evidence" value="ECO:0007669"/>
    <property type="project" value="InterPro"/>
</dbReference>
<keyword evidence="2" id="KW-0472">Membrane</keyword>
<dbReference type="RefSeq" id="WP_088257711.1">
    <property type="nucleotide sequence ID" value="NZ_NIDE01000014.1"/>
</dbReference>
<dbReference type="Proteomes" id="UP000214646">
    <property type="component" value="Unassembled WGS sequence"/>
</dbReference>
<dbReference type="InterPro" id="IPR010827">
    <property type="entry name" value="BamA/TamA_POTRA"/>
</dbReference>
<dbReference type="Pfam" id="PF07244">
    <property type="entry name" value="POTRA"/>
    <property type="match status" value="1"/>
</dbReference>
<evidence type="ECO:0000259" key="3">
    <source>
        <dbReference type="PROSITE" id="PS51779"/>
    </source>
</evidence>
<comment type="subcellular location">
    <subcellularLocation>
        <location evidence="1">Membrane</location>
    </subcellularLocation>
</comment>
<feature type="domain" description="POTRA" evidence="3">
    <location>
        <begin position="105"/>
        <end position="181"/>
    </location>
</feature>
<comment type="caution">
    <text evidence="4">The sequence shown here is derived from an EMBL/GenBank/DDBJ whole genome shotgun (WGS) entry which is preliminary data.</text>
</comment>
<accession>A0A225DL37</accession>
<sequence length="188" mass="20463">MIVPCTLLGYALAIAAIADPSVDRDLAGKIVADIIPVNNQVHDRASILSQMKTRAGSKYDPLTMRVDVYRLKSTRWFKPSGVRVSTVLTADGKVCVFVHVAELSNTVGDVMYLGNKHLSERELQNLTKLRKGSPLDPDANQRAAEAIQNKLRADGRAYATVSLLEGDRPSDNRIVFGIAEGPIVAPPR</sequence>
<protein>
    <submittedName>
        <fullName evidence="4">Outer membrane protein assembly factor YaeT</fullName>
    </submittedName>
</protein>
<evidence type="ECO:0000313" key="5">
    <source>
        <dbReference type="Proteomes" id="UP000214646"/>
    </source>
</evidence>
<keyword evidence="5" id="KW-1185">Reference proteome</keyword>
<dbReference type="Gene3D" id="3.10.20.310">
    <property type="entry name" value="membrane protein fhac"/>
    <property type="match status" value="2"/>
</dbReference>
<dbReference type="AlphaFoldDB" id="A0A225DL37"/>
<evidence type="ECO:0000313" key="4">
    <source>
        <dbReference type="EMBL" id="OWK37879.1"/>
    </source>
</evidence>
<evidence type="ECO:0000256" key="1">
    <source>
        <dbReference type="ARBA" id="ARBA00004370"/>
    </source>
</evidence>
<organism evidence="4 5">
    <name type="scientific">Fimbriiglobus ruber</name>
    <dbReference type="NCBI Taxonomy" id="1908690"/>
    <lineage>
        <taxon>Bacteria</taxon>
        <taxon>Pseudomonadati</taxon>
        <taxon>Planctomycetota</taxon>
        <taxon>Planctomycetia</taxon>
        <taxon>Gemmatales</taxon>
        <taxon>Gemmataceae</taxon>
        <taxon>Fimbriiglobus</taxon>
    </lineage>
</organism>